<dbReference type="Proteomes" id="UP000507470">
    <property type="component" value="Unassembled WGS sequence"/>
</dbReference>
<organism evidence="1 2">
    <name type="scientific">Mytilus coruscus</name>
    <name type="common">Sea mussel</name>
    <dbReference type="NCBI Taxonomy" id="42192"/>
    <lineage>
        <taxon>Eukaryota</taxon>
        <taxon>Metazoa</taxon>
        <taxon>Spiralia</taxon>
        <taxon>Lophotrochozoa</taxon>
        <taxon>Mollusca</taxon>
        <taxon>Bivalvia</taxon>
        <taxon>Autobranchia</taxon>
        <taxon>Pteriomorphia</taxon>
        <taxon>Mytilida</taxon>
        <taxon>Mytiloidea</taxon>
        <taxon>Mytilidae</taxon>
        <taxon>Mytilinae</taxon>
        <taxon>Mytilus</taxon>
    </lineage>
</organism>
<accession>A0A6J8D0P0</accession>
<protein>
    <submittedName>
        <fullName evidence="1">Uncharacterized protein</fullName>
    </submittedName>
</protein>
<dbReference type="AlphaFoldDB" id="A0A6J8D0P0"/>
<evidence type="ECO:0000313" key="1">
    <source>
        <dbReference type="EMBL" id="CAC5402288.1"/>
    </source>
</evidence>
<name>A0A6J8D0P0_MYTCO</name>
<gene>
    <name evidence="1" type="ORF">MCOR_36251</name>
</gene>
<dbReference type="OrthoDB" id="112749at2759"/>
<dbReference type="PANTHER" id="PTHR34204">
    <property type="entry name" value="RNA-BINDING ASCH DOMAIN PROTEIN"/>
    <property type="match status" value="1"/>
</dbReference>
<dbReference type="EMBL" id="CACVKT020006490">
    <property type="protein sequence ID" value="CAC5402288.1"/>
    <property type="molecule type" value="Genomic_DNA"/>
</dbReference>
<keyword evidence="2" id="KW-1185">Reference proteome</keyword>
<dbReference type="PANTHER" id="PTHR34204:SF2">
    <property type="entry name" value="RNA-BINDING ASCH DOMAIN PROTEIN"/>
    <property type="match status" value="1"/>
</dbReference>
<sequence>MLDKAAVTEYVKQVIEDEVERGTDDQFLCDIDLHTLLVDDKSSLNPRETIVGYPTYPLYREIGNMLYQWLENKECPVVNLPKYDLLDEKVYVESRTATFATITPLLDGMTSLWDHWGEEERKYRIRYILTLLGKRGILDLLGIRKTVGTKEILPCSRKVLEDCFAAKHSPNSSSQLSVGARALAKHSHRDMSTSWWGVCTGTEEAKNEHALKIMNKILDNATWLNTHWLPQDIIILEARHKEGYGARWTADGSSFRGFLEPQMEGGHDAGWKH</sequence>
<reference evidence="1 2" key="1">
    <citation type="submission" date="2020-06" db="EMBL/GenBank/DDBJ databases">
        <authorList>
            <person name="Li R."/>
            <person name="Bekaert M."/>
        </authorList>
    </citation>
    <scope>NUCLEOTIDE SEQUENCE [LARGE SCALE GENOMIC DNA]</scope>
    <source>
        <strain evidence="2">wild</strain>
    </source>
</reference>
<proteinExistence type="predicted"/>
<evidence type="ECO:0000313" key="2">
    <source>
        <dbReference type="Proteomes" id="UP000507470"/>
    </source>
</evidence>